<dbReference type="EC" id="3.4.16.4" evidence="6"/>
<dbReference type="SUPFAM" id="SSF56601">
    <property type="entry name" value="beta-lactamase/transpeptidase-like"/>
    <property type="match status" value="1"/>
</dbReference>
<evidence type="ECO:0000256" key="12">
    <source>
        <dbReference type="ARBA" id="ARBA00022676"/>
    </source>
</evidence>
<dbReference type="InterPro" id="IPR023346">
    <property type="entry name" value="Lysozyme-like_dom_sf"/>
</dbReference>
<keyword evidence="15" id="KW-0378">Hydrolase</keyword>
<evidence type="ECO:0000256" key="16">
    <source>
        <dbReference type="ARBA" id="ARBA00022960"/>
    </source>
</evidence>
<dbReference type="GO" id="GO:0006508">
    <property type="term" value="P:proteolysis"/>
    <property type="evidence" value="ECO:0007669"/>
    <property type="project" value="UniProtKB-KW"/>
</dbReference>
<dbReference type="InterPro" id="IPR050396">
    <property type="entry name" value="Glycosyltr_51/Transpeptidase"/>
</dbReference>
<dbReference type="NCBIfam" id="TIGR02074">
    <property type="entry name" value="PBP_1a_fam"/>
    <property type="match status" value="1"/>
</dbReference>
<dbReference type="Pfam" id="PF00905">
    <property type="entry name" value="Transpeptidase"/>
    <property type="match status" value="1"/>
</dbReference>
<keyword evidence="17" id="KW-0735">Signal-anchor</keyword>
<protein>
    <recommendedName>
        <fullName evidence="7">Penicillin-binding protein 1A</fullName>
        <ecNumber evidence="25">2.4.99.28</ecNumber>
        <ecNumber evidence="6">3.4.16.4</ecNumber>
    </recommendedName>
</protein>
<evidence type="ECO:0000256" key="26">
    <source>
        <dbReference type="ARBA" id="ARBA00049902"/>
    </source>
</evidence>
<keyword evidence="13" id="KW-0808">Transferase</keyword>
<keyword evidence="32" id="KW-1185">Reference proteome</keyword>
<evidence type="ECO:0000256" key="13">
    <source>
        <dbReference type="ARBA" id="ARBA00022679"/>
    </source>
</evidence>
<dbReference type="PANTHER" id="PTHR32282">
    <property type="entry name" value="BINDING PROTEIN TRANSPEPTIDASE, PUTATIVE-RELATED"/>
    <property type="match status" value="1"/>
</dbReference>
<keyword evidence="22" id="KW-0511">Multifunctional enzyme</keyword>
<evidence type="ECO:0000256" key="24">
    <source>
        <dbReference type="ARBA" id="ARBA00034000"/>
    </source>
</evidence>
<evidence type="ECO:0000256" key="4">
    <source>
        <dbReference type="ARBA" id="ARBA00007090"/>
    </source>
</evidence>
<evidence type="ECO:0000256" key="22">
    <source>
        <dbReference type="ARBA" id="ARBA00023268"/>
    </source>
</evidence>
<keyword evidence="18" id="KW-0573">Peptidoglycan synthesis</keyword>
<comment type="pathway">
    <text evidence="27">Glycan biosynthesis.</text>
</comment>
<name>A0AAV3TZZ4_9ALTE</name>
<keyword evidence="9" id="KW-0997">Cell inner membrane</keyword>
<keyword evidence="12" id="KW-0328">Glycosyltransferase</keyword>
<dbReference type="EC" id="2.4.99.28" evidence="25"/>
<evidence type="ECO:0000256" key="2">
    <source>
        <dbReference type="ARBA" id="ARBA00004249"/>
    </source>
</evidence>
<dbReference type="GO" id="GO:0071555">
    <property type="term" value="P:cell wall organization"/>
    <property type="evidence" value="ECO:0007669"/>
    <property type="project" value="UniProtKB-KW"/>
</dbReference>
<evidence type="ECO:0000256" key="23">
    <source>
        <dbReference type="ARBA" id="ARBA00023316"/>
    </source>
</evidence>
<evidence type="ECO:0000256" key="1">
    <source>
        <dbReference type="ARBA" id="ARBA00002624"/>
    </source>
</evidence>
<evidence type="ECO:0000256" key="9">
    <source>
        <dbReference type="ARBA" id="ARBA00022519"/>
    </source>
</evidence>
<evidence type="ECO:0000256" key="18">
    <source>
        <dbReference type="ARBA" id="ARBA00022984"/>
    </source>
</evidence>
<organism evidence="31 32">
    <name type="scientific">Halioxenophilus aromaticivorans</name>
    <dbReference type="NCBI Taxonomy" id="1306992"/>
    <lineage>
        <taxon>Bacteria</taxon>
        <taxon>Pseudomonadati</taxon>
        <taxon>Pseudomonadota</taxon>
        <taxon>Gammaproteobacteria</taxon>
        <taxon>Alteromonadales</taxon>
        <taxon>Alteromonadaceae</taxon>
        <taxon>Halioxenophilus</taxon>
    </lineage>
</organism>
<evidence type="ECO:0000256" key="5">
    <source>
        <dbReference type="ARBA" id="ARBA00007739"/>
    </source>
</evidence>
<keyword evidence="21" id="KW-0046">Antibiotic resistance</keyword>
<feature type="domain" description="Penicillin-binding protein transpeptidase" evidence="28">
    <location>
        <begin position="451"/>
        <end position="759"/>
    </location>
</feature>
<comment type="caution">
    <text evidence="31">The sequence shown here is derived from an EMBL/GenBank/DDBJ whole genome shotgun (WGS) entry which is preliminary data.</text>
</comment>
<dbReference type="GO" id="GO:0009002">
    <property type="term" value="F:serine-type D-Ala-D-Ala carboxypeptidase activity"/>
    <property type="evidence" value="ECO:0007669"/>
    <property type="project" value="UniProtKB-EC"/>
</dbReference>
<dbReference type="InterPro" id="IPR001460">
    <property type="entry name" value="PCN-bd_Tpept"/>
</dbReference>
<dbReference type="GO" id="GO:0008658">
    <property type="term" value="F:penicillin binding"/>
    <property type="evidence" value="ECO:0007669"/>
    <property type="project" value="InterPro"/>
</dbReference>
<feature type="domain" description="Penicillin-binding protein OB-like" evidence="30">
    <location>
        <begin position="353"/>
        <end position="449"/>
    </location>
</feature>
<dbReference type="InterPro" id="IPR036950">
    <property type="entry name" value="PBP_transglycosylase"/>
</dbReference>
<keyword evidence="10" id="KW-0121">Carboxypeptidase</keyword>
<evidence type="ECO:0000256" key="20">
    <source>
        <dbReference type="ARBA" id="ARBA00023136"/>
    </source>
</evidence>
<dbReference type="Pfam" id="PF17092">
    <property type="entry name" value="PCB_OB"/>
    <property type="match status" value="1"/>
</dbReference>
<accession>A0AAV3TZZ4</accession>
<dbReference type="Pfam" id="PF00912">
    <property type="entry name" value="Transgly"/>
    <property type="match status" value="1"/>
</dbReference>
<evidence type="ECO:0000256" key="21">
    <source>
        <dbReference type="ARBA" id="ARBA00023251"/>
    </source>
</evidence>
<comment type="pathway">
    <text evidence="3">Cell wall biogenesis; peptidoglycan biosynthesis.</text>
</comment>
<evidence type="ECO:0000256" key="19">
    <source>
        <dbReference type="ARBA" id="ARBA00022989"/>
    </source>
</evidence>
<evidence type="ECO:0000256" key="14">
    <source>
        <dbReference type="ARBA" id="ARBA00022692"/>
    </source>
</evidence>
<evidence type="ECO:0000256" key="25">
    <source>
        <dbReference type="ARBA" id="ARBA00044770"/>
    </source>
</evidence>
<evidence type="ECO:0000256" key="3">
    <source>
        <dbReference type="ARBA" id="ARBA00004752"/>
    </source>
</evidence>
<keyword evidence="14" id="KW-0812">Transmembrane</keyword>
<evidence type="ECO:0000256" key="17">
    <source>
        <dbReference type="ARBA" id="ARBA00022968"/>
    </source>
</evidence>
<proteinExistence type="inferred from homology"/>
<dbReference type="GO" id="GO:0008955">
    <property type="term" value="F:peptidoglycan glycosyltransferase activity"/>
    <property type="evidence" value="ECO:0007669"/>
    <property type="project" value="UniProtKB-EC"/>
</dbReference>
<evidence type="ECO:0000256" key="11">
    <source>
        <dbReference type="ARBA" id="ARBA00022670"/>
    </source>
</evidence>
<evidence type="ECO:0000313" key="32">
    <source>
        <dbReference type="Proteomes" id="UP001409585"/>
    </source>
</evidence>
<keyword evidence="23" id="KW-0961">Cell wall biogenesis/degradation</keyword>
<reference evidence="32" key="1">
    <citation type="journal article" date="2019" name="Int. J. Syst. Evol. Microbiol.">
        <title>The Global Catalogue of Microorganisms (GCM) 10K type strain sequencing project: providing services to taxonomists for standard genome sequencing and annotation.</title>
        <authorList>
            <consortium name="The Broad Institute Genomics Platform"/>
            <consortium name="The Broad Institute Genome Sequencing Center for Infectious Disease"/>
            <person name="Wu L."/>
            <person name="Ma J."/>
        </authorList>
    </citation>
    <scope>NUCLEOTIDE SEQUENCE [LARGE SCALE GENOMIC DNA]</scope>
    <source>
        <strain evidence="32">JCM 19134</strain>
    </source>
</reference>
<dbReference type="Proteomes" id="UP001409585">
    <property type="component" value="Unassembled WGS sequence"/>
</dbReference>
<comment type="catalytic activity">
    <reaction evidence="24">
        <text>Preferential cleavage: (Ac)2-L-Lys-D-Ala-|-D-Ala. Also transpeptidation of peptidyl-alanyl moieties that are N-acyl substituents of D-alanine.</text>
        <dbReference type="EC" id="3.4.16.4"/>
    </reaction>
</comment>
<keyword evidence="19" id="KW-1133">Transmembrane helix</keyword>
<comment type="subcellular location">
    <subcellularLocation>
        <location evidence="2">Cell inner membrane</location>
        <topology evidence="2">Single-pass type II membrane protein</topology>
    </subcellularLocation>
</comment>
<evidence type="ECO:0000256" key="7">
    <source>
        <dbReference type="ARBA" id="ARBA00018638"/>
    </source>
</evidence>
<keyword evidence="11" id="KW-0645">Protease</keyword>
<dbReference type="GO" id="GO:0009252">
    <property type="term" value="P:peptidoglycan biosynthetic process"/>
    <property type="evidence" value="ECO:0007669"/>
    <property type="project" value="UniProtKB-KW"/>
</dbReference>
<dbReference type="GO" id="GO:0046677">
    <property type="term" value="P:response to antibiotic"/>
    <property type="evidence" value="ECO:0007669"/>
    <property type="project" value="UniProtKB-KW"/>
</dbReference>
<dbReference type="AlphaFoldDB" id="A0AAV3TZZ4"/>
<keyword evidence="16" id="KW-0133">Cell shape</keyword>
<comment type="function">
    <text evidence="1">Cell wall formation. Synthesis of cross-linked peptidoglycan from the lipid intermediates. The enzyme has a penicillin-insensitive transglycosylase N-terminal domain (formation of linear glycan strands) and a penicillin-sensitive transpeptidase C-terminal domain (cross-linking of the peptide subunits).</text>
</comment>
<dbReference type="EMBL" id="BAABLX010000009">
    <property type="protein sequence ID" value="GAA4937478.1"/>
    <property type="molecule type" value="Genomic_DNA"/>
</dbReference>
<evidence type="ECO:0000256" key="15">
    <source>
        <dbReference type="ARBA" id="ARBA00022801"/>
    </source>
</evidence>
<evidence type="ECO:0000256" key="10">
    <source>
        <dbReference type="ARBA" id="ARBA00022645"/>
    </source>
</evidence>
<dbReference type="InterPro" id="IPR031376">
    <property type="entry name" value="PCB_OB"/>
</dbReference>
<evidence type="ECO:0000313" key="31">
    <source>
        <dbReference type="EMBL" id="GAA4937478.1"/>
    </source>
</evidence>
<gene>
    <name evidence="31" type="ORF">GCM10025791_13930</name>
</gene>
<dbReference type="GO" id="GO:0008360">
    <property type="term" value="P:regulation of cell shape"/>
    <property type="evidence" value="ECO:0007669"/>
    <property type="project" value="UniProtKB-KW"/>
</dbReference>
<keyword evidence="8" id="KW-1003">Cell membrane</keyword>
<sequence>MAGMYLYLAPNLPPVESLKDTDYQIPLRIYSQDGEMIGEFGEKRRSPITFEEIPQPFIDAILSAEDDRFYAHGGVDIKGLLRAVTQLVQTGEIQGGGSTITMQVARNFFLTRDQVFTRKFNEILLALQIERELTKEEILSLYLNKIYLGNRAYGIQAAAQIYYGKNINELSLAQFAMIAGLPKAPSAYNPIANPSRALIRRDWILSRMRDLGHINQNQYAEAVAAPITAENHGSIITTDAPYVAEMARKEMINRYGLAAYTDGYQAFVTVDSRLQKSAEAAIINGLESYDVRHGYRGPETSFTPQAVGKELIALSTLAPKLETESEQASTAIDAGTERPSTDDETLVAFQSARYELEDWVAQLQALPTYADRYPAVITKVGDENLEALLGNNELIRLDKTQGLEKVRPFINENRRGPAYETLKEFLNPGDVIRVKRENDQWQFSQIPQAQGALIALDPKNGAIRAMVGGYDFGQSHYNRAVQATRQPGSNFKPFIYSIALENGYTPATVINDAPIVFDDANLEDTWRPENSTGKFYGPTRLRKALYNSRNLVSIRVLRSVGVSTTIKQLGKFGFNTRQFPHDLSLALGSSALTPLEVAAGYAILANGGYRVEPFLIERVLRDNQLIDLARPATVCDEQCLEQKQLAEAESQLNQEISEVKVEQDDPLYAQTLEESATEEAAALTEEELLQQPLPEAERVMDERTNYLINSMLRDVITRGTGSKAKVLKRSDLAGKTGTTNGPTDAWFSGYNASLVATTWLGFDQNQNLGTREFGGSAALPIWIDFMRDALAGVPEYLPRQPDGIVSVKINPDTGERALPGDPDAIFEVFREEMAPAAIEGNQGTSKVADSIEELF</sequence>
<dbReference type="Gene3D" id="3.40.710.10">
    <property type="entry name" value="DD-peptidase/beta-lactamase superfamily"/>
    <property type="match status" value="2"/>
</dbReference>
<evidence type="ECO:0000256" key="8">
    <source>
        <dbReference type="ARBA" id="ARBA00022475"/>
    </source>
</evidence>
<keyword evidence="20" id="KW-0472">Membrane</keyword>
<dbReference type="GO" id="GO:0030288">
    <property type="term" value="C:outer membrane-bounded periplasmic space"/>
    <property type="evidence" value="ECO:0007669"/>
    <property type="project" value="TreeGrafter"/>
</dbReference>
<evidence type="ECO:0000259" key="29">
    <source>
        <dbReference type="Pfam" id="PF00912"/>
    </source>
</evidence>
<evidence type="ECO:0000259" key="30">
    <source>
        <dbReference type="Pfam" id="PF17092"/>
    </source>
</evidence>
<comment type="similarity">
    <text evidence="5">In the N-terminal section; belongs to the glycosyltransferase 51 family.</text>
</comment>
<dbReference type="FunFam" id="1.10.3810.10:FF:000003">
    <property type="entry name" value="Penicillin-binding protein 1a"/>
    <property type="match status" value="1"/>
</dbReference>
<dbReference type="PANTHER" id="PTHR32282:SF27">
    <property type="entry name" value="PENICILLIN-BINDING PROTEIN 1A"/>
    <property type="match status" value="1"/>
</dbReference>
<dbReference type="InterPro" id="IPR012338">
    <property type="entry name" value="Beta-lactam/transpept-like"/>
</dbReference>
<evidence type="ECO:0000256" key="6">
    <source>
        <dbReference type="ARBA" id="ARBA00012448"/>
    </source>
</evidence>
<comment type="similarity">
    <text evidence="4">In the C-terminal section; belongs to the transpeptidase family.</text>
</comment>
<feature type="domain" description="Glycosyl transferase family 51" evidence="29">
    <location>
        <begin position="34"/>
        <end position="208"/>
    </location>
</feature>
<evidence type="ECO:0000259" key="28">
    <source>
        <dbReference type="Pfam" id="PF00905"/>
    </source>
</evidence>
<dbReference type="Gene3D" id="1.10.3810.10">
    <property type="entry name" value="Biosynthetic peptidoglycan transglycosylase-like"/>
    <property type="match status" value="1"/>
</dbReference>
<comment type="catalytic activity">
    <reaction evidence="26">
        <text>[GlcNAc-(1-&gt;4)-Mur2Ac(oyl-L-Ala-gamma-D-Glu-L-Lys-D-Ala-D-Ala)](n)-di-trans,octa-cis-undecaprenyl diphosphate + beta-D-GlcNAc-(1-&gt;4)-Mur2Ac(oyl-L-Ala-gamma-D-Glu-L-Lys-D-Ala-D-Ala)-di-trans,octa-cis-undecaprenyl diphosphate = [GlcNAc-(1-&gt;4)-Mur2Ac(oyl-L-Ala-gamma-D-Glu-L-Lys-D-Ala-D-Ala)](n+1)-di-trans,octa-cis-undecaprenyl diphosphate + di-trans,octa-cis-undecaprenyl diphosphate + H(+)</text>
        <dbReference type="Rhea" id="RHEA:23708"/>
        <dbReference type="Rhea" id="RHEA-COMP:9602"/>
        <dbReference type="Rhea" id="RHEA-COMP:9603"/>
        <dbReference type="ChEBI" id="CHEBI:15378"/>
        <dbReference type="ChEBI" id="CHEBI:58405"/>
        <dbReference type="ChEBI" id="CHEBI:60033"/>
        <dbReference type="ChEBI" id="CHEBI:78435"/>
        <dbReference type="EC" id="2.4.99.28"/>
    </reaction>
</comment>
<dbReference type="InterPro" id="IPR001264">
    <property type="entry name" value="Glyco_trans_51"/>
</dbReference>
<dbReference type="SUPFAM" id="SSF53955">
    <property type="entry name" value="Lysozyme-like"/>
    <property type="match status" value="1"/>
</dbReference>
<dbReference type="GO" id="GO:0005886">
    <property type="term" value="C:plasma membrane"/>
    <property type="evidence" value="ECO:0007669"/>
    <property type="project" value="UniProtKB-SubCell"/>
</dbReference>
<evidence type="ECO:0000256" key="27">
    <source>
        <dbReference type="ARBA" id="ARBA00060592"/>
    </source>
</evidence>